<evidence type="ECO:0000313" key="7">
    <source>
        <dbReference type="EMBL" id="KDR96704.1"/>
    </source>
</evidence>
<dbReference type="GO" id="GO:0004400">
    <property type="term" value="F:histidinol-phosphate transaminase activity"/>
    <property type="evidence" value="ECO:0007669"/>
    <property type="project" value="UniProtKB-EC"/>
</dbReference>
<dbReference type="STRING" id="1121324.CLIT_2c03100"/>
<dbReference type="Proteomes" id="UP000027946">
    <property type="component" value="Unassembled WGS sequence"/>
</dbReference>
<dbReference type="InterPro" id="IPR015421">
    <property type="entry name" value="PyrdxlP-dep_Trfase_major"/>
</dbReference>
<dbReference type="EC" id="2.6.1.9" evidence="7"/>
<proteinExistence type="inferred from homology"/>
<dbReference type="Gene3D" id="3.90.1150.10">
    <property type="entry name" value="Aspartate Aminotransferase, domain 1"/>
    <property type="match status" value="1"/>
</dbReference>
<dbReference type="InterPro" id="IPR001917">
    <property type="entry name" value="Aminotrans_II_pyridoxalP_BS"/>
</dbReference>
<dbReference type="AlphaFoldDB" id="A0A069RI48"/>
<reference evidence="7 8" key="1">
    <citation type="submission" date="2014-03" db="EMBL/GenBank/DDBJ databases">
        <title>Genome sequence of Clostridium litorale W6, DSM 5388.</title>
        <authorList>
            <person name="Poehlein A."/>
            <person name="Jagirdar A."/>
            <person name="Khonsari B."/>
            <person name="Chibani C.M."/>
            <person name="Gutierrez Gutierrez D.A."/>
            <person name="Davydova E."/>
            <person name="Alghaithi H.S."/>
            <person name="Nair K.P."/>
            <person name="Dhamotharan K."/>
            <person name="Chandran L."/>
            <person name="G W."/>
            <person name="Daniel R."/>
        </authorList>
    </citation>
    <scope>NUCLEOTIDE SEQUENCE [LARGE SCALE GENOMIC DNA]</scope>
    <source>
        <strain evidence="7 8">W6</strain>
    </source>
</reference>
<feature type="domain" description="Aminotransferase class I/classII large" evidence="6">
    <location>
        <begin position="31"/>
        <end position="349"/>
    </location>
</feature>
<keyword evidence="3 7" id="KW-0808">Transferase</keyword>
<organism evidence="7 8">
    <name type="scientific">Peptoclostridium litorale DSM 5388</name>
    <dbReference type="NCBI Taxonomy" id="1121324"/>
    <lineage>
        <taxon>Bacteria</taxon>
        <taxon>Bacillati</taxon>
        <taxon>Bacillota</taxon>
        <taxon>Clostridia</taxon>
        <taxon>Peptostreptococcales</taxon>
        <taxon>Peptoclostridiaceae</taxon>
        <taxon>Peptoclostridium</taxon>
    </lineage>
</organism>
<dbReference type="InterPro" id="IPR004839">
    <property type="entry name" value="Aminotransferase_I/II_large"/>
</dbReference>
<dbReference type="EMBL" id="JJMM01000002">
    <property type="protein sequence ID" value="KDR96704.1"/>
    <property type="molecule type" value="Genomic_DNA"/>
</dbReference>
<evidence type="ECO:0000256" key="1">
    <source>
        <dbReference type="ARBA" id="ARBA00001933"/>
    </source>
</evidence>
<dbReference type="GO" id="GO:0030170">
    <property type="term" value="F:pyridoxal phosphate binding"/>
    <property type="evidence" value="ECO:0007669"/>
    <property type="project" value="InterPro"/>
</dbReference>
<dbReference type="Gene3D" id="3.40.640.10">
    <property type="entry name" value="Type I PLP-dependent aspartate aminotransferase-like (Major domain)"/>
    <property type="match status" value="1"/>
</dbReference>
<dbReference type="PROSITE" id="PS00599">
    <property type="entry name" value="AA_TRANSFER_CLASS_2"/>
    <property type="match status" value="1"/>
</dbReference>
<dbReference type="PANTHER" id="PTHR42885:SF2">
    <property type="entry name" value="HISTIDINOL-PHOSPHATE AMINOTRANSFERASE"/>
    <property type="match status" value="1"/>
</dbReference>
<dbReference type="Pfam" id="PF00155">
    <property type="entry name" value="Aminotran_1_2"/>
    <property type="match status" value="1"/>
</dbReference>
<dbReference type="OrthoDB" id="9813612at2"/>
<evidence type="ECO:0000313" key="8">
    <source>
        <dbReference type="Proteomes" id="UP000027946"/>
    </source>
</evidence>
<dbReference type="PANTHER" id="PTHR42885">
    <property type="entry name" value="HISTIDINOL-PHOSPHATE AMINOTRANSFERASE-RELATED"/>
    <property type="match status" value="1"/>
</dbReference>
<gene>
    <name evidence="7" type="primary">hisC</name>
    <name evidence="7" type="ORF">CLIT_2c03100</name>
</gene>
<protein>
    <submittedName>
        <fullName evidence="7">Histidinol-phosphate aminotransferase HisC</fullName>
        <ecNumber evidence="7">2.6.1.9</ecNumber>
    </submittedName>
</protein>
<comment type="similarity">
    <text evidence="5">Belongs to the class-II pyridoxal-phosphate-dependent aminotransferase family.</text>
</comment>
<accession>A0A069RI48</accession>
<dbReference type="InterPro" id="IPR015422">
    <property type="entry name" value="PyrdxlP-dep_Trfase_small"/>
</dbReference>
<evidence type="ECO:0000256" key="2">
    <source>
        <dbReference type="ARBA" id="ARBA00022576"/>
    </source>
</evidence>
<keyword evidence="2 7" id="KW-0032">Aminotransferase</keyword>
<name>A0A069RI48_PEPLI</name>
<keyword evidence="4 5" id="KW-0663">Pyridoxal phosphate</keyword>
<evidence type="ECO:0000259" key="6">
    <source>
        <dbReference type="Pfam" id="PF00155"/>
    </source>
</evidence>
<comment type="cofactor">
    <cofactor evidence="1 5">
        <name>pyridoxal 5'-phosphate</name>
        <dbReference type="ChEBI" id="CHEBI:597326"/>
    </cofactor>
</comment>
<dbReference type="eggNOG" id="COG0079">
    <property type="taxonomic scope" value="Bacteria"/>
</dbReference>
<dbReference type="CDD" id="cd00609">
    <property type="entry name" value="AAT_like"/>
    <property type="match status" value="1"/>
</dbReference>
<evidence type="ECO:0000256" key="3">
    <source>
        <dbReference type="ARBA" id="ARBA00022679"/>
    </source>
</evidence>
<dbReference type="SUPFAM" id="SSF53383">
    <property type="entry name" value="PLP-dependent transferases"/>
    <property type="match status" value="1"/>
</dbReference>
<dbReference type="InterPro" id="IPR015424">
    <property type="entry name" value="PyrdxlP-dep_Trfase"/>
</dbReference>
<evidence type="ECO:0000256" key="5">
    <source>
        <dbReference type="RuleBase" id="RU003693"/>
    </source>
</evidence>
<keyword evidence="8" id="KW-1185">Reference proteome</keyword>
<dbReference type="RefSeq" id="WP_052635876.1">
    <property type="nucleotide sequence ID" value="NZ_FSRH01000001.1"/>
</dbReference>
<evidence type="ECO:0000256" key="4">
    <source>
        <dbReference type="ARBA" id="ARBA00022898"/>
    </source>
</evidence>
<comment type="caution">
    <text evidence="7">The sequence shown here is derived from an EMBL/GenBank/DDBJ whole genome shotgun (WGS) entry which is preliminary data.</text>
</comment>
<sequence>MGLNLKEHIKDIEKKSYIKEDLEVDTMDDIIDCSHGINPFGFSKRIRWEEELSESFINSYPQYPYSVLKKRICSYWKKHASINDHNVIIGHGSISILDKISGLIIDKGATVLGYCPQFTDYMNCVAIHNGKYEYVPLRKESKLKFDLEEFKSKISTKYKVLYIDNPNNPTGQVIEISKINEIVKAAKKNDIWVIVDEAYGDFMKKENSAIKLVEDNENLIVVRTFSKGFGLAGLRIGYAICSRQFSQFYKKVSMPFDINSFGHYAAVTALSDESFLKDSISNIKKSKSVIMDSLSKISVMQTDMGVPIMTLEYPDSSVDFKKLLIKNGVLAEAGSDFVNLGKNYVRLRIPKEPYELARILGDIENKI</sequence>